<keyword evidence="3" id="KW-1185">Reference proteome</keyword>
<sequence length="112" mass="13161">MTEERNTESQGITNPSHSQCVEHKNYYVFIQLNDGRQVDGIITDVKNGNLEMLVSETVEQNEQRQFGRFGYRRFRPGIFPIAALSTLALVPFLRPYPYYAPYPYYGPYPYYY</sequence>
<proteinExistence type="predicted"/>
<organism evidence="2 3">
    <name type="scientific">Halobacillus salinus</name>
    <dbReference type="NCBI Taxonomy" id="192814"/>
    <lineage>
        <taxon>Bacteria</taxon>
        <taxon>Bacillati</taxon>
        <taxon>Bacillota</taxon>
        <taxon>Bacilli</taxon>
        <taxon>Bacillales</taxon>
        <taxon>Bacillaceae</taxon>
        <taxon>Halobacillus</taxon>
    </lineage>
</organism>
<reference evidence="2 3" key="1">
    <citation type="journal article" date="2003" name="Int. J. Syst. Evol. Microbiol.">
        <title>Halobacillus salinus sp. nov., isolated from a salt lake on the coast of the East Sea in Korea.</title>
        <authorList>
            <person name="Yoon J.H."/>
            <person name="Kang K.H."/>
            <person name="Park Y.H."/>
        </authorList>
    </citation>
    <scope>NUCLEOTIDE SEQUENCE [LARGE SCALE GENOMIC DNA]</scope>
    <source>
        <strain evidence="2 3">HSL-3</strain>
    </source>
</reference>
<dbReference type="EMBL" id="SRJC01000004">
    <property type="protein sequence ID" value="TGB02022.1"/>
    <property type="molecule type" value="Genomic_DNA"/>
</dbReference>
<dbReference type="OrthoDB" id="2943863at2"/>
<gene>
    <name evidence="2" type="ORF">E4663_15435</name>
</gene>
<dbReference type="Proteomes" id="UP000297982">
    <property type="component" value="Unassembled WGS sequence"/>
</dbReference>
<evidence type="ECO:0000313" key="3">
    <source>
        <dbReference type="Proteomes" id="UP000297982"/>
    </source>
</evidence>
<evidence type="ECO:0000256" key="1">
    <source>
        <dbReference type="SAM" id="Phobius"/>
    </source>
</evidence>
<dbReference type="STRING" id="192814.GCA_900166575_03872"/>
<name>A0A4Z0GXM4_9BACI</name>
<keyword evidence="1" id="KW-0812">Transmembrane</keyword>
<keyword evidence="1" id="KW-1133">Transmembrane helix</keyword>
<dbReference type="AlphaFoldDB" id="A0A4Z0GXM4"/>
<evidence type="ECO:0000313" key="2">
    <source>
        <dbReference type="EMBL" id="TGB02022.1"/>
    </source>
</evidence>
<accession>A0A4Z0GXM4</accession>
<feature type="transmembrane region" description="Helical" evidence="1">
    <location>
        <begin position="74"/>
        <end position="93"/>
    </location>
</feature>
<keyword evidence="1" id="KW-0472">Membrane</keyword>
<protein>
    <submittedName>
        <fullName evidence="2">Uncharacterized protein</fullName>
    </submittedName>
</protein>
<dbReference type="RefSeq" id="WP_079477289.1">
    <property type="nucleotide sequence ID" value="NZ_FVYZ01000002.1"/>
</dbReference>
<comment type="caution">
    <text evidence="2">The sequence shown here is derived from an EMBL/GenBank/DDBJ whole genome shotgun (WGS) entry which is preliminary data.</text>
</comment>